<dbReference type="SMART" id="SM00320">
    <property type="entry name" value="WD40"/>
    <property type="match status" value="6"/>
</dbReference>
<dbReference type="Pfam" id="PF00400">
    <property type="entry name" value="WD40"/>
    <property type="match status" value="1"/>
</dbReference>
<evidence type="ECO:0000313" key="5">
    <source>
        <dbReference type="Proteomes" id="UP000289323"/>
    </source>
</evidence>
<dbReference type="PANTHER" id="PTHR19857">
    <property type="entry name" value="MITOCHONDRIAL DIVISION PROTEIN 1-RELATED"/>
    <property type="match status" value="1"/>
</dbReference>
<name>A0A3S4AV16_9PEZI</name>
<organism evidence="4 5">
    <name type="scientific">Thermothielavioides terrestris</name>
    <dbReference type="NCBI Taxonomy" id="2587410"/>
    <lineage>
        <taxon>Eukaryota</taxon>
        <taxon>Fungi</taxon>
        <taxon>Dikarya</taxon>
        <taxon>Ascomycota</taxon>
        <taxon>Pezizomycotina</taxon>
        <taxon>Sordariomycetes</taxon>
        <taxon>Sordariomycetidae</taxon>
        <taxon>Sordariales</taxon>
        <taxon>Chaetomiaceae</taxon>
        <taxon>Thermothielavioides</taxon>
    </lineage>
</organism>
<dbReference type="AlphaFoldDB" id="A0A3S4AV16"/>
<dbReference type="InterPro" id="IPR001680">
    <property type="entry name" value="WD40_rpt"/>
</dbReference>
<reference evidence="4 5" key="1">
    <citation type="submission" date="2018-04" db="EMBL/GenBank/DDBJ databases">
        <authorList>
            <person name="Huttner S."/>
            <person name="Dainat J."/>
        </authorList>
    </citation>
    <scope>NUCLEOTIDE SEQUENCE [LARGE SCALE GENOMIC DNA]</scope>
</reference>
<dbReference type="SUPFAM" id="SSF50998">
    <property type="entry name" value="Quinoprotein alcohol dehydrogenase-like"/>
    <property type="match status" value="1"/>
</dbReference>
<proteinExistence type="predicted"/>
<feature type="repeat" description="WD" evidence="3">
    <location>
        <begin position="493"/>
        <end position="527"/>
    </location>
</feature>
<sequence length="833" mass="90987">MADPTADYILALVGKFLKLNILTWIHIAAETRKLGLMIRTAEDMRTYASLCMVERSPLRPDIQRVRAWSVDLNRVTAKFADALVASPSSIYARIPAFCPPDSAIHAIGGQGKRLSVTGLPAFSWDDRLSCLDFGARQTSALCYGEEFLAVGLRGGQVVLYHLLSCQEYRTLSHGEAVLHLQFREHSDMLASCGLRTIHVWNFRTGQQLHRLGSPQRCIGLVFYDNLLMAASNQNEFHCWDLDHEAAEQAKRPWRHGPDDGSPPPSIAPAALSIATSHRMMAVAYSGKPITIWDLEQNAYYGSCGKKLPSGSTSTHPIVALLFNPNPRIELLAASYLDGELVIIDPFADREIEKQRVSCHTLAASPDGRFLAGAGANGVIQIFEFDTLRVLYKVRTSDLLVKKLAFSRDGVNLADLRGSQCNIWIPPVLLAGAGLDDALSVDTSSTAGESTAPKRTTKITAMTLMPAKEGILCGKDDGLVSLYDTNSGDHIAQLYSHKTTVHTLQWLPGKHMVISTCLSNRVLVWSLEKVTRAEGKTWVASACILNVHVGSGSTIQNVLPEAHGERLLISTHKSDHMWNLNSGQEEFSVTYDDYPTRKWLQHPRSEAHVVCVKEQTVHVHRWRDLSEVISISLEEHNLAGLTVKGVFPSVYSGSDYLLDMTDARGSAGTRDVFVLDCGALVPEAVAEGEQAAGARESTSAAADTIPAQPQASGGIVSLRRLGNISGHIAHVVGIFHRQGAARRSKLVFLDDRSWVCSIDLHGPETEEAAFTSYTRHFFVPYDWFAGTRSPIGAVTSYGDVVFAKNGDVAVVQGGLDYADLVQVPPALEHLSKGT</sequence>
<dbReference type="SUPFAM" id="SSF50978">
    <property type="entry name" value="WD40 repeat-like"/>
    <property type="match status" value="1"/>
</dbReference>
<dbReference type="EMBL" id="OUUZ01000018">
    <property type="protein sequence ID" value="SPQ26744.1"/>
    <property type="molecule type" value="Genomic_DNA"/>
</dbReference>
<evidence type="ECO:0000256" key="2">
    <source>
        <dbReference type="ARBA" id="ARBA00022737"/>
    </source>
</evidence>
<dbReference type="Gene3D" id="2.130.10.10">
    <property type="entry name" value="YVTN repeat-like/Quinoprotein amine dehydrogenase"/>
    <property type="match status" value="2"/>
</dbReference>
<dbReference type="InterPro" id="IPR011047">
    <property type="entry name" value="Quinoprotein_ADH-like_sf"/>
</dbReference>
<evidence type="ECO:0000256" key="1">
    <source>
        <dbReference type="ARBA" id="ARBA00022574"/>
    </source>
</evidence>
<dbReference type="PANTHER" id="PTHR19857:SF21">
    <property type="entry name" value="ANAPHASE-PROMOTING COMPLEX SUBUNIT 4 WD40 DOMAIN-CONTAINING PROTEIN"/>
    <property type="match status" value="1"/>
</dbReference>
<gene>
    <name evidence="4" type="ORF">TT172_LOCUS9163</name>
</gene>
<dbReference type="InterPro" id="IPR036322">
    <property type="entry name" value="WD40_repeat_dom_sf"/>
</dbReference>
<keyword evidence="2" id="KW-0677">Repeat</keyword>
<dbReference type="InterPro" id="IPR051179">
    <property type="entry name" value="WD_repeat_multifunction"/>
</dbReference>
<dbReference type="Proteomes" id="UP000289323">
    <property type="component" value="Unassembled WGS sequence"/>
</dbReference>
<dbReference type="PROSITE" id="PS50082">
    <property type="entry name" value="WD_REPEATS_2"/>
    <property type="match status" value="1"/>
</dbReference>
<keyword evidence="1 3" id="KW-0853">WD repeat</keyword>
<protein>
    <submittedName>
        <fullName evidence="4">0d2df2f2-4c98-4bfe-90a4-8fa2fb967930</fullName>
    </submittedName>
</protein>
<evidence type="ECO:0000313" key="4">
    <source>
        <dbReference type="EMBL" id="SPQ26744.1"/>
    </source>
</evidence>
<dbReference type="InterPro" id="IPR015943">
    <property type="entry name" value="WD40/YVTN_repeat-like_dom_sf"/>
</dbReference>
<accession>A0A3S4AV16</accession>
<evidence type="ECO:0000256" key="3">
    <source>
        <dbReference type="PROSITE-ProRule" id="PRU00221"/>
    </source>
</evidence>